<keyword evidence="6" id="KW-1185">Reference proteome</keyword>
<keyword evidence="2 5" id="KW-0808">Transferase</keyword>
<evidence type="ECO:0000256" key="2">
    <source>
        <dbReference type="ARBA" id="ARBA00022679"/>
    </source>
</evidence>
<dbReference type="EMBL" id="CP047895">
    <property type="protein sequence ID" value="QHL91439.1"/>
    <property type="molecule type" value="Genomic_DNA"/>
</dbReference>
<gene>
    <name evidence="5" type="ORF">GVO57_12255</name>
</gene>
<name>A0A7Z2SA38_9SPHN</name>
<evidence type="ECO:0000259" key="4">
    <source>
        <dbReference type="SMART" id="SM00650"/>
    </source>
</evidence>
<organism evidence="5 6">
    <name type="scientific">Sphingomonas changnyeongensis</name>
    <dbReference type="NCBI Taxonomy" id="2698679"/>
    <lineage>
        <taxon>Bacteria</taxon>
        <taxon>Pseudomonadati</taxon>
        <taxon>Pseudomonadota</taxon>
        <taxon>Alphaproteobacteria</taxon>
        <taxon>Sphingomonadales</taxon>
        <taxon>Sphingomonadaceae</taxon>
        <taxon>Sphingomonas</taxon>
    </lineage>
</organism>
<dbReference type="CDD" id="cd02440">
    <property type="entry name" value="AdoMet_MTases"/>
    <property type="match status" value="1"/>
</dbReference>
<dbReference type="GO" id="GO:0000179">
    <property type="term" value="F:rRNA (adenine-N6,N6-)-dimethyltransferase activity"/>
    <property type="evidence" value="ECO:0007669"/>
    <property type="project" value="InterPro"/>
</dbReference>
<evidence type="ECO:0000256" key="3">
    <source>
        <dbReference type="ARBA" id="ARBA00022691"/>
    </source>
</evidence>
<keyword evidence="1 5" id="KW-0489">Methyltransferase</keyword>
<dbReference type="InterPro" id="IPR041698">
    <property type="entry name" value="Methyltransf_25"/>
</dbReference>
<accession>A0A7Z2SA38</accession>
<keyword evidence="3" id="KW-0949">S-adenosyl-L-methionine</keyword>
<dbReference type="SUPFAM" id="SSF53335">
    <property type="entry name" value="S-adenosyl-L-methionine-dependent methyltransferases"/>
    <property type="match status" value="1"/>
</dbReference>
<dbReference type="AlphaFoldDB" id="A0A7Z2SA38"/>
<evidence type="ECO:0000313" key="5">
    <source>
        <dbReference type="EMBL" id="QHL91439.1"/>
    </source>
</evidence>
<dbReference type="Proteomes" id="UP000464468">
    <property type="component" value="Chromosome"/>
</dbReference>
<dbReference type="InterPro" id="IPR020596">
    <property type="entry name" value="rRNA_Ade_Mease_Trfase_CS"/>
</dbReference>
<evidence type="ECO:0000313" key="6">
    <source>
        <dbReference type="Proteomes" id="UP000464468"/>
    </source>
</evidence>
<evidence type="ECO:0000256" key="1">
    <source>
        <dbReference type="ARBA" id="ARBA00022603"/>
    </source>
</evidence>
<dbReference type="KEGG" id="schy:GVO57_12255"/>
<sequence>MVRHAMHDWLSFAQRLARNPRAVGAVSPSSPILAQAMAAQVDPAAPGRILELGPGTGAITRALVARGVPPARIVAIEADQTFARLLGQRMPGVEVRHGDAMNAAEVAALGPFSAIISSLPLLNFPDETVARFVESMLELLPPGAPFVQYSYGVRAPVPREADVRVRLAGTVWRNLPPARIWIFESAPSRAAPMRQDAATVGEEALA</sequence>
<dbReference type="SMART" id="SM00650">
    <property type="entry name" value="rADc"/>
    <property type="match status" value="1"/>
</dbReference>
<reference evidence="5 6" key="1">
    <citation type="submission" date="2020-01" db="EMBL/GenBank/DDBJ databases">
        <title>Sphingomonas sp. C33 whole genome sequece.</title>
        <authorList>
            <person name="Park C."/>
        </authorList>
    </citation>
    <scope>NUCLEOTIDE SEQUENCE [LARGE SCALE GENOMIC DNA]</scope>
    <source>
        <strain evidence="5 6">C33</strain>
    </source>
</reference>
<protein>
    <submittedName>
        <fullName evidence="5">Methyltransferase domain-containing protein</fullName>
    </submittedName>
</protein>
<feature type="domain" description="Ribosomal RNA adenine methylase transferase N-terminal" evidence="4">
    <location>
        <begin position="33"/>
        <end position="150"/>
    </location>
</feature>
<dbReference type="InterPro" id="IPR020598">
    <property type="entry name" value="rRNA_Ade_methylase_Trfase_N"/>
</dbReference>
<dbReference type="Pfam" id="PF13649">
    <property type="entry name" value="Methyltransf_25"/>
    <property type="match status" value="1"/>
</dbReference>
<dbReference type="RefSeq" id="WP_160593400.1">
    <property type="nucleotide sequence ID" value="NZ_CP047895.1"/>
</dbReference>
<dbReference type="Gene3D" id="3.40.50.150">
    <property type="entry name" value="Vaccinia Virus protein VP39"/>
    <property type="match status" value="1"/>
</dbReference>
<dbReference type="PROSITE" id="PS01131">
    <property type="entry name" value="RRNA_A_DIMETH"/>
    <property type="match status" value="1"/>
</dbReference>
<dbReference type="InterPro" id="IPR029063">
    <property type="entry name" value="SAM-dependent_MTases_sf"/>
</dbReference>
<proteinExistence type="predicted"/>